<evidence type="ECO:0000313" key="2">
    <source>
        <dbReference type="Proteomes" id="UP000828048"/>
    </source>
</evidence>
<name>A0ACB7XLJ2_9ERIC</name>
<dbReference type="EMBL" id="CM037160">
    <property type="protein sequence ID" value="KAH7841216.1"/>
    <property type="molecule type" value="Genomic_DNA"/>
</dbReference>
<gene>
    <name evidence="1" type="ORF">Vadar_027176</name>
</gene>
<proteinExistence type="predicted"/>
<reference evidence="1 2" key="1">
    <citation type="journal article" date="2021" name="Hortic Res">
        <title>High-quality reference genome and annotation aids understanding of berry development for evergreen blueberry (Vaccinium darrowii).</title>
        <authorList>
            <person name="Yu J."/>
            <person name="Hulse-Kemp A.M."/>
            <person name="Babiker E."/>
            <person name="Staton M."/>
        </authorList>
    </citation>
    <scope>NUCLEOTIDE SEQUENCE [LARGE SCALE GENOMIC DNA]</scope>
    <source>
        <strain evidence="2">cv. NJ 8807/NJ 8810</strain>
        <tissue evidence="1">Young leaf</tissue>
    </source>
</reference>
<organism evidence="1 2">
    <name type="scientific">Vaccinium darrowii</name>
    <dbReference type="NCBI Taxonomy" id="229202"/>
    <lineage>
        <taxon>Eukaryota</taxon>
        <taxon>Viridiplantae</taxon>
        <taxon>Streptophyta</taxon>
        <taxon>Embryophyta</taxon>
        <taxon>Tracheophyta</taxon>
        <taxon>Spermatophyta</taxon>
        <taxon>Magnoliopsida</taxon>
        <taxon>eudicotyledons</taxon>
        <taxon>Gunneridae</taxon>
        <taxon>Pentapetalae</taxon>
        <taxon>asterids</taxon>
        <taxon>Ericales</taxon>
        <taxon>Ericaceae</taxon>
        <taxon>Vaccinioideae</taxon>
        <taxon>Vaccinieae</taxon>
        <taxon>Vaccinium</taxon>
    </lineage>
</organism>
<keyword evidence="2" id="KW-1185">Reference proteome</keyword>
<dbReference type="Proteomes" id="UP000828048">
    <property type="component" value="Chromosome 10"/>
</dbReference>
<protein>
    <submittedName>
        <fullName evidence="1">Uncharacterized protein</fullName>
    </submittedName>
</protein>
<comment type="caution">
    <text evidence="1">The sequence shown here is derived from an EMBL/GenBank/DDBJ whole genome shotgun (WGS) entry which is preliminary data.</text>
</comment>
<sequence>MDAQFYYCGRPGNLTTSWTVSNPCRRFIGCQLYGKDGACGYFMWVDPPMCARSRVVIPGLLRSLRRLEAEVKREKKMKMFMVMALIST</sequence>
<evidence type="ECO:0000313" key="1">
    <source>
        <dbReference type="EMBL" id="KAH7841216.1"/>
    </source>
</evidence>
<accession>A0ACB7XLJ2</accession>